<gene>
    <name evidence="3" type="ORF">g.5781</name>
</gene>
<evidence type="ECO:0000256" key="1">
    <source>
        <dbReference type="ARBA" id="ARBA00008151"/>
    </source>
</evidence>
<dbReference type="GO" id="GO:0006417">
    <property type="term" value="P:regulation of translation"/>
    <property type="evidence" value="ECO:0007669"/>
    <property type="project" value="UniProtKB-ARBA"/>
</dbReference>
<dbReference type="CDD" id="cd11560">
    <property type="entry name" value="W2_eIF5C_like"/>
    <property type="match status" value="1"/>
</dbReference>
<protein>
    <recommendedName>
        <fullName evidence="2">W2 domain-containing protein</fullName>
    </recommendedName>
</protein>
<dbReference type="InterPro" id="IPR043510">
    <property type="entry name" value="W2_5MP1/2"/>
</dbReference>
<sequence length="315" mass="36987">MVSMRNYEQVFVKLMRRYKYLEKMFEDEMKKILIFIKGFNEQERIKLARITALWISNGSVPPTVLQVLINEHLVKDNLALEFLVEIFVTWKQEKGLQSLMTGLKKGGLEGRLMEFVPANKRTEDFFRSAFEEKGLSEVVKLHMAQASQEAKRDLQHQLEEELSDGRPIKDIVSDIRDIAQKNIIPEQDVIALIWTTVMNLAEWNKKEELVAEQALKHLQKFTPLFAAFTSTTRSEMALTLKIQEYCYENMNFMKIFQKIILLFYKTEVISEEVILKWYKDGHSVKGKMLFLEQMKKLVEWLQNAEEESESGEDED</sequence>
<dbReference type="InterPro" id="IPR003307">
    <property type="entry name" value="W2_domain"/>
</dbReference>
<dbReference type="PROSITE" id="PS51363">
    <property type="entry name" value="W2"/>
    <property type="match status" value="1"/>
</dbReference>
<dbReference type="PANTHER" id="PTHR14208:SF2">
    <property type="entry name" value="PROTEIN KRASAVIETZ"/>
    <property type="match status" value="1"/>
</dbReference>
<dbReference type="GO" id="GO:0005737">
    <property type="term" value="C:cytoplasm"/>
    <property type="evidence" value="ECO:0007669"/>
    <property type="project" value="TreeGrafter"/>
</dbReference>
<dbReference type="SMART" id="SM00515">
    <property type="entry name" value="eIF5C"/>
    <property type="match status" value="1"/>
</dbReference>
<reference evidence="3" key="1">
    <citation type="submission" date="2015-12" db="EMBL/GenBank/DDBJ databases">
        <title>De novo transcriptome assembly of four potential Pierce s Disease insect vectors from Arizona vineyards.</title>
        <authorList>
            <person name="Tassone E.E."/>
        </authorList>
    </citation>
    <scope>NUCLEOTIDE SEQUENCE</scope>
</reference>
<dbReference type="GO" id="GO:0016020">
    <property type="term" value="C:membrane"/>
    <property type="evidence" value="ECO:0007669"/>
    <property type="project" value="TreeGrafter"/>
</dbReference>
<dbReference type="InterPro" id="IPR051245">
    <property type="entry name" value="eIF5-mimic_regulator"/>
</dbReference>
<dbReference type="Gene3D" id="1.25.40.180">
    <property type="match status" value="1"/>
</dbReference>
<feature type="domain" description="W2" evidence="2">
    <location>
        <begin position="140"/>
        <end position="311"/>
    </location>
</feature>
<dbReference type="EMBL" id="GEDC01005487">
    <property type="protein sequence ID" value="JAS31811.1"/>
    <property type="molecule type" value="Transcribed_RNA"/>
</dbReference>
<dbReference type="PANTHER" id="PTHR14208">
    <property type="entry name" value="BASIC LEUCINE ZIPPER AND W2 DOMAIN-CONTAINING PROTEIN"/>
    <property type="match status" value="1"/>
</dbReference>
<proteinExistence type="inferred from homology"/>
<organism evidence="3">
    <name type="scientific">Clastoptera arizonana</name>
    <name type="common">Arizona spittle bug</name>
    <dbReference type="NCBI Taxonomy" id="38151"/>
    <lineage>
        <taxon>Eukaryota</taxon>
        <taxon>Metazoa</taxon>
        <taxon>Ecdysozoa</taxon>
        <taxon>Arthropoda</taxon>
        <taxon>Hexapoda</taxon>
        <taxon>Insecta</taxon>
        <taxon>Pterygota</taxon>
        <taxon>Neoptera</taxon>
        <taxon>Paraneoptera</taxon>
        <taxon>Hemiptera</taxon>
        <taxon>Auchenorrhyncha</taxon>
        <taxon>Cercopoidea</taxon>
        <taxon>Clastopteridae</taxon>
        <taxon>Clastoptera</taxon>
    </lineage>
</organism>
<dbReference type="SUPFAM" id="SSF48371">
    <property type="entry name" value="ARM repeat"/>
    <property type="match status" value="1"/>
</dbReference>
<evidence type="ECO:0000259" key="2">
    <source>
        <dbReference type="PROSITE" id="PS51363"/>
    </source>
</evidence>
<dbReference type="Pfam" id="PF02020">
    <property type="entry name" value="W2"/>
    <property type="match status" value="1"/>
</dbReference>
<dbReference type="Pfam" id="PF25504">
    <property type="entry name" value="HEAT_5MP1_2"/>
    <property type="match status" value="1"/>
</dbReference>
<evidence type="ECO:0000313" key="3">
    <source>
        <dbReference type="EMBL" id="JAS31811.1"/>
    </source>
</evidence>
<dbReference type="InterPro" id="IPR016024">
    <property type="entry name" value="ARM-type_fold"/>
</dbReference>
<name>A0A1B6E1N5_9HEMI</name>
<comment type="similarity">
    <text evidence="1">Belongs to the BZW family.</text>
</comment>
<accession>A0A1B6E1N5</accession>
<dbReference type="AlphaFoldDB" id="A0A1B6E1N5"/>
<dbReference type="FunFam" id="1.25.40.180:FF:000006">
    <property type="entry name" value="Basic leucine zipper and W2 domain-containing protein 1"/>
    <property type="match status" value="1"/>
</dbReference>
<dbReference type="InterPro" id="IPR057397">
    <property type="entry name" value="HEAT_5MP1_2"/>
</dbReference>